<feature type="region of interest" description="Disordered" evidence="1">
    <location>
        <begin position="456"/>
        <end position="669"/>
    </location>
</feature>
<feature type="compositionally biased region" description="Low complexity" evidence="1">
    <location>
        <begin position="62"/>
        <end position="100"/>
    </location>
</feature>
<feature type="compositionally biased region" description="Polar residues" evidence="1">
    <location>
        <begin position="807"/>
        <end position="836"/>
    </location>
</feature>
<evidence type="ECO:0000313" key="3">
    <source>
        <dbReference type="EMBL" id="TPX08056.1"/>
    </source>
</evidence>
<evidence type="ECO:0000259" key="2">
    <source>
        <dbReference type="Pfam" id="PF04212"/>
    </source>
</evidence>
<evidence type="ECO:0000313" key="4">
    <source>
        <dbReference type="Proteomes" id="UP000319257"/>
    </source>
</evidence>
<dbReference type="STRING" id="1093900.A0A507AN56"/>
<dbReference type="PANTHER" id="PTHR37327:SF1">
    <property type="entry name" value="MICROTUBULE INTERACTING AND TRANSPORT DOMAIN-CONTAINING PROTEIN"/>
    <property type="match status" value="1"/>
</dbReference>
<feature type="compositionally biased region" description="Pro residues" evidence="1">
    <location>
        <begin position="588"/>
        <end position="597"/>
    </location>
</feature>
<feature type="region of interest" description="Disordered" evidence="1">
    <location>
        <begin position="924"/>
        <end position="1024"/>
    </location>
</feature>
<feature type="compositionally biased region" description="Polar residues" evidence="1">
    <location>
        <begin position="554"/>
        <end position="568"/>
    </location>
</feature>
<feature type="domain" description="MIT" evidence="2">
    <location>
        <begin position="396"/>
        <end position="460"/>
    </location>
</feature>
<feature type="region of interest" description="Disordered" evidence="1">
    <location>
        <begin position="314"/>
        <end position="345"/>
    </location>
</feature>
<feature type="region of interest" description="Disordered" evidence="1">
    <location>
        <begin position="219"/>
        <end position="273"/>
    </location>
</feature>
<protein>
    <recommendedName>
        <fullName evidence="2">MIT domain-containing protein</fullName>
    </recommendedName>
</protein>
<feature type="compositionally biased region" description="Basic and acidic residues" evidence="1">
    <location>
        <begin position="743"/>
        <end position="754"/>
    </location>
</feature>
<keyword evidence="4" id="KW-1185">Reference proteome</keyword>
<organism evidence="3 4">
    <name type="scientific">Thyridium curvatum</name>
    <dbReference type="NCBI Taxonomy" id="1093900"/>
    <lineage>
        <taxon>Eukaryota</taxon>
        <taxon>Fungi</taxon>
        <taxon>Dikarya</taxon>
        <taxon>Ascomycota</taxon>
        <taxon>Pezizomycotina</taxon>
        <taxon>Sordariomycetes</taxon>
        <taxon>Sordariomycetidae</taxon>
        <taxon>Thyridiales</taxon>
        <taxon>Thyridiaceae</taxon>
        <taxon>Thyridium</taxon>
    </lineage>
</organism>
<feature type="compositionally biased region" description="Pro residues" evidence="1">
    <location>
        <begin position="848"/>
        <end position="863"/>
    </location>
</feature>
<feature type="compositionally biased region" description="Basic and acidic residues" evidence="1">
    <location>
        <begin position="609"/>
        <end position="623"/>
    </location>
</feature>
<evidence type="ECO:0000256" key="1">
    <source>
        <dbReference type="SAM" id="MobiDB-lite"/>
    </source>
</evidence>
<dbReference type="Pfam" id="PF04212">
    <property type="entry name" value="MIT"/>
    <property type="match status" value="1"/>
</dbReference>
<feature type="region of interest" description="Disordered" evidence="1">
    <location>
        <begin position="743"/>
        <end position="912"/>
    </location>
</feature>
<dbReference type="EMBL" id="SKBQ01000081">
    <property type="protein sequence ID" value="TPX08056.1"/>
    <property type="molecule type" value="Genomic_DNA"/>
</dbReference>
<dbReference type="GeneID" id="41977703"/>
<feature type="compositionally biased region" description="Polar residues" evidence="1">
    <location>
        <begin position="968"/>
        <end position="1000"/>
    </location>
</feature>
<feature type="compositionally biased region" description="Low complexity" evidence="1">
    <location>
        <begin position="156"/>
        <end position="175"/>
    </location>
</feature>
<dbReference type="Gene3D" id="1.20.58.80">
    <property type="entry name" value="Phosphotransferase system, lactose/cellobiose-type IIA subunit"/>
    <property type="match status" value="1"/>
</dbReference>
<dbReference type="Proteomes" id="UP000319257">
    <property type="component" value="Unassembled WGS sequence"/>
</dbReference>
<comment type="caution">
    <text evidence="3">The sequence shown here is derived from an EMBL/GenBank/DDBJ whole genome shotgun (WGS) entry which is preliminary data.</text>
</comment>
<dbReference type="InterPro" id="IPR007330">
    <property type="entry name" value="MIT_dom"/>
</dbReference>
<dbReference type="InterPro" id="IPR036181">
    <property type="entry name" value="MIT_dom_sf"/>
</dbReference>
<feature type="compositionally biased region" description="Low complexity" evidence="1">
    <location>
        <begin position="650"/>
        <end position="666"/>
    </location>
</feature>
<accession>A0A507AN56</accession>
<gene>
    <name evidence="3" type="ORF">E0L32_010256</name>
</gene>
<feature type="compositionally biased region" description="Pro residues" evidence="1">
    <location>
        <begin position="933"/>
        <end position="959"/>
    </location>
</feature>
<feature type="compositionally biased region" description="Low complexity" evidence="1">
    <location>
        <begin position="12"/>
        <end position="26"/>
    </location>
</feature>
<feature type="compositionally biased region" description="Low complexity" evidence="1">
    <location>
        <begin position="1204"/>
        <end position="1216"/>
    </location>
</feature>
<dbReference type="InParanoid" id="A0A507AN56"/>
<feature type="region of interest" description="Disordered" evidence="1">
    <location>
        <begin position="358"/>
        <end position="400"/>
    </location>
</feature>
<reference evidence="3 4" key="1">
    <citation type="submission" date="2019-06" db="EMBL/GenBank/DDBJ databases">
        <title>Draft genome sequence of the filamentous fungus Phialemoniopsis curvata isolated from diesel fuel.</title>
        <authorList>
            <person name="Varaljay V.A."/>
            <person name="Lyon W.J."/>
            <person name="Crouch A.L."/>
            <person name="Drake C.E."/>
            <person name="Hollomon J.M."/>
            <person name="Nadeau L.J."/>
            <person name="Nunn H.S."/>
            <person name="Stevenson B.S."/>
            <person name="Bojanowski C.L."/>
            <person name="Crookes-Goodson W.J."/>
        </authorList>
    </citation>
    <scope>NUCLEOTIDE SEQUENCE [LARGE SCALE GENOMIC DNA]</scope>
    <source>
        <strain evidence="3 4">D216</strain>
    </source>
</reference>
<dbReference type="CDD" id="cd02656">
    <property type="entry name" value="MIT"/>
    <property type="match status" value="1"/>
</dbReference>
<feature type="region of interest" description="Disordered" evidence="1">
    <location>
        <begin position="1"/>
        <end position="26"/>
    </location>
</feature>
<feature type="region of interest" description="Disordered" evidence="1">
    <location>
        <begin position="1192"/>
        <end position="1243"/>
    </location>
</feature>
<dbReference type="RefSeq" id="XP_030989767.1">
    <property type="nucleotide sequence ID" value="XM_031132854.1"/>
</dbReference>
<dbReference type="OrthoDB" id="2245455at2759"/>
<feature type="compositionally biased region" description="Polar residues" evidence="1">
    <location>
        <begin position="187"/>
        <end position="199"/>
    </location>
</feature>
<feature type="compositionally biased region" description="Polar residues" evidence="1">
    <location>
        <begin position="516"/>
        <end position="538"/>
    </location>
</feature>
<dbReference type="PANTHER" id="PTHR37327">
    <property type="entry name" value="CHROMOSOME 1, WHOLE GENOME SHOTGUN SEQUENCE"/>
    <property type="match status" value="1"/>
</dbReference>
<feature type="region of interest" description="Disordered" evidence="1">
    <location>
        <begin position="187"/>
        <end position="207"/>
    </location>
</feature>
<feature type="region of interest" description="Disordered" evidence="1">
    <location>
        <begin position="38"/>
        <end position="175"/>
    </location>
</feature>
<feature type="compositionally biased region" description="Basic and acidic residues" evidence="1">
    <location>
        <begin position="465"/>
        <end position="481"/>
    </location>
</feature>
<sequence>MHSPQAFVAPNASVSSPGPLAPSSALSPQIVIPKSSLANPHSRAAYPEQYLQQGHPYRRAPTHNSPAPSSTPTPTSTSTYQGHIASTIASSAVVAQQQSTSPPPFFSARTSSLLPPPHLTAKRSSPTTPTAHIPPALQSNPNANYPYADLPPLSETDPSASTRRPSRSSSVSGVAGDSIRNLNRWSASTTSSHASNPAFQRNIPAGGRRMSVDAVALQARSTTAPPPPSYAAPTYNSPRKLQKSRRPSTASGDSPRAPASATTARPYSPAPIGPLESLPPIVALPSLEQEVRAGTPSLADRSLANRPPLLRQASANASDLSGHATSTSRGSESATVEEPASPRSRMQMRAVAGNAMAIDRNGDGKGHARHRSQGGKGSSDSAKNRERSKPSQKAMLSRALEKANTAVQLDNAGNVEGARAAYSEACDLLHQVLLRTSGDDDRKKLEEIRKTYTTRIDELDQLEAPTRRDGRPLPTRPESRTRGPNRTSEDSQEWPSGLRGEIEAALDEDDIDPRATASSYAIKTSTGYRMRQDSSVSMKNGLDVPRTGAATPQMRDQYSLQSSFSRSPGGSERMARLDVEHPMQNQYMPPPLSPRRPPSPRRTVQPSPEHFRADYSMTSERRPSVSGSDKGHAKANSQESISWLDPIDESGGSDVSSVHSRSASMGVRRKHIRAASGDTEAEFDAALDDAIEAAYDDGYEPMDPNEVNKYGDDDEDVVARALKKVQLARERVKESEREALALANEQEKRLRQQLEEEDDEGGNFYDGNESEEEERMLEEMTTGYAIEEFAFGLGQKKPGFPRESDSSELTSRTWHSSTGSNPPTATTILSTVSENTVVPDAAKSAVPSIPPPPPPASSLPKLPPQAKGAKSAANADTVRDRRLSGQNPKQLKIETSKIGPPPGSLTGPVSAAQPKAGGFIVQQRQALSAGPNRVPPPFSRHGPSPVPGDMAPPPTPPLPQGEYDPRSGSPSLSRQGLRKNFSSSSLKSMKTRNMSLSNLDDASDMSPGTPHSNQFGAASRLPAMPNLPTPVATAFKDRMMTNGGTGGLHLFDSDFHSPASPGSPNPLYADAPVPLESCPTDSMLRPFWLMRCLFQTLVHPRGGYISNKLFVPQDVWKVRNVKLKNVEDKVANCDLLTAALMNLAKVDTCDADAVLEEMQSLENVLEQVQLALTRKLGNEVGVNHTSTMFKDASSGLDAETGTNSGSAAARSGSVSGKTSSGFSWRRLRSKNSSSGLNSGYSGGGALARKDSIPENSAAMAREAVLPSLPMTSHPTSRPSKRDLAGVQFTGPQAHYMASLARLFDAAQAVDQIARQVEDPGLRHADKTQVGLELCTRHAAEFFGFYICRFVLADLTMLLDKFMKRGSEWVLV</sequence>
<name>A0A507AN56_9PEZI</name>
<dbReference type="SUPFAM" id="SSF116846">
    <property type="entry name" value="MIT domain"/>
    <property type="match status" value="1"/>
</dbReference>
<proteinExistence type="predicted"/>
<feature type="compositionally biased region" description="Polar residues" evidence="1">
    <location>
        <begin position="314"/>
        <end position="334"/>
    </location>
</feature>
<feature type="compositionally biased region" description="Low complexity" evidence="1">
    <location>
        <begin position="254"/>
        <end position="267"/>
    </location>
</feature>